<keyword evidence="1" id="KW-0808">Transferase</keyword>
<gene>
    <name evidence="1" type="ORF">KM842_06420</name>
</gene>
<dbReference type="Proteomes" id="UP000681794">
    <property type="component" value="Chromosome"/>
</dbReference>
<accession>A0ACD1E7H4</accession>
<sequence>MPTTRFRRDVQGLRAIAVLAVVVEHTAGSPVGGWLGVDVFFVVSGFLITGGLFRQLRDDGSVRLTTFWWRRLWRLAPAFLLVTAATLALSAWLTPGAFRADATAAAASLVSVSNWYFARIGTDYFAALGPTSAFRHTWSLGVEEQFYAVWPLVVALVAVAVRSRRGVRSVRAVLTTLLVVVVATSLVSAWSSSASDPSVAYFSTTTRAWEIGAGALVACTTDGRRVPARVARVLWSVGVVLVVLGLVSITAAVPAPAPAGLLPVLGTCAVLVGGTVRGTGLPVLENRVTDGIGAISYVLYLWHFPVLVFLTVLAPSATWTSIPIALLLAHATHRLVEEPLRYGLRQRVRARPRPPQRSLAYASAAAAVALAVGVVAVRPVPEPVQLGPVTASGAVRAVQEHLGTALAATTWSGLPRDLQAREDSHTLPRACGSIVDRPAIEDCTFGPATAPHTLVVAGDSLAATWLDALVPWAAEHLPGWRLVAVPTDGCPAIDLPLRGLRPQCASASASALRTIQELRPDVVLLTSKLEDPFGLDGTLRAATEHEFADGTERFAETLRSSTGRLVHLLPPPGGADLRTCRSPFGTPLACVTRTSASWRERAATIHAMAARHGDGIVDSSPLVARDGLTTAVVDGVPVRSDRVHLSRGYAGSVRAALGQLLQQGVPQLR</sequence>
<evidence type="ECO:0000313" key="2">
    <source>
        <dbReference type="Proteomes" id="UP000681794"/>
    </source>
</evidence>
<protein>
    <submittedName>
        <fullName evidence="1">Acyltransferase</fullName>
    </submittedName>
</protein>
<keyword evidence="2" id="KW-1185">Reference proteome</keyword>
<reference evidence="1" key="1">
    <citation type="submission" date="2021-06" db="EMBL/GenBank/DDBJ databases">
        <authorList>
            <person name="Ellington A.J."/>
            <person name="Bryan N.C."/>
            <person name="Christner B.C."/>
            <person name="Reisch C.R."/>
        </authorList>
    </citation>
    <scope>NUCLEOTIDE SEQUENCE</scope>
    <source>
        <strain evidence="1">L6-1</strain>
    </source>
</reference>
<evidence type="ECO:0000313" key="1">
    <source>
        <dbReference type="EMBL" id="QWS34763.1"/>
    </source>
</evidence>
<dbReference type="EMBL" id="CP076544">
    <property type="protein sequence ID" value="QWS34763.1"/>
    <property type="molecule type" value="Genomic_DNA"/>
</dbReference>
<organism evidence="1 2">
    <name type="scientific">Curtobacterium aetherium</name>
    <dbReference type="NCBI Taxonomy" id="2841594"/>
    <lineage>
        <taxon>Bacteria</taxon>
        <taxon>Bacillati</taxon>
        <taxon>Actinomycetota</taxon>
        <taxon>Actinomycetes</taxon>
        <taxon>Micrococcales</taxon>
        <taxon>Microbacteriaceae</taxon>
        <taxon>Curtobacterium</taxon>
    </lineage>
</organism>
<proteinExistence type="predicted"/>
<name>A0ACD1E7H4_9MICO</name>
<keyword evidence="1" id="KW-0012">Acyltransferase</keyword>